<feature type="transmembrane region" description="Helical" evidence="5">
    <location>
        <begin position="62"/>
        <end position="91"/>
    </location>
</feature>
<proteinExistence type="predicted"/>
<evidence type="ECO:0000256" key="5">
    <source>
        <dbReference type="SAM" id="Phobius"/>
    </source>
</evidence>
<protein>
    <submittedName>
        <fullName evidence="6">Bacteriophage holin family</fullName>
    </submittedName>
</protein>
<name>A0A6J7WDV4_9CAUD</name>
<evidence type="ECO:0000256" key="4">
    <source>
        <dbReference type="ARBA" id="ARBA00023136"/>
    </source>
</evidence>
<keyword evidence="2 5" id="KW-0812">Transmembrane</keyword>
<keyword evidence="4 5" id="KW-0472">Membrane</keyword>
<evidence type="ECO:0000313" key="6">
    <source>
        <dbReference type="EMBL" id="CAB5208353.1"/>
    </source>
</evidence>
<evidence type="ECO:0000256" key="1">
    <source>
        <dbReference type="ARBA" id="ARBA00004301"/>
    </source>
</evidence>
<dbReference type="InterPro" id="IPR006480">
    <property type="entry name" value="Phage_holin_4_1"/>
</dbReference>
<dbReference type="EMBL" id="LR798230">
    <property type="protein sequence ID" value="CAB5208353.1"/>
    <property type="molecule type" value="Genomic_DNA"/>
</dbReference>
<accession>A0A6J7WDV4</accession>
<feature type="transmembrane region" description="Helical" evidence="5">
    <location>
        <begin position="20"/>
        <end position="41"/>
    </location>
</feature>
<dbReference type="GO" id="GO:0033644">
    <property type="term" value="C:host cell membrane"/>
    <property type="evidence" value="ECO:0007669"/>
    <property type="project" value="UniProtKB-SubCell"/>
</dbReference>
<keyword evidence="3 5" id="KW-1133">Transmembrane helix</keyword>
<dbReference type="Pfam" id="PF05105">
    <property type="entry name" value="Phage_holin_4_1"/>
    <property type="match status" value="1"/>
</dbReference>
<evidence type="ECO:0000256" key="2">
    <source>
        <dbReference type="ARBA" id="ARBA00022692"/>
    </source>
</evidence>
<comment type="subcellular location">
    <subcellularLocation>
        <location evidence="1">Host membrane</location>
        <topology evidence="1">Multi-pass membrane protein</topology>
    </subcellularLocation>
</comment>
<evidence type="ECO:0000256" key="3">
    <source>
        <dbReference type="ARBA" id="ARBA00022989"/>
    </source>
</evidence>
<reference evidence="6" key="1">
    <citation type="submission" date="2020-05" db="EMBL/GenBank/DDBJ databases">
        <authorList>
            <person name="Chiriac C."/>
            <person name="Salcher M."/>
            <person name="Ghai R."/>
            <person name="Kavagutti S V."/>
        </authorList>
    </citation>
    <scope>NUCLEOTIDE SEQUENCE</scope>
</reference>
<sequence length="142" mass="16164">MTWIKPLIFTLLAFFAPIKGLLLLLIAFVTIDTIMAIYVSIKMRGIKSFRSALLRKGMTAKIFLYLGTVILAYMVDVYVMGGITFGIQYLLSKGLASVWCYGETKSMDENSMKLGNRSFFVILKEFFKKITGYKDEVKKIIE</sequence>
<gene>
    <name evidence="6" type="ORF">UFOVP182_23</name>
</gene>
<organism evidence="6">
    <name type="scientific">uncultured Caudovirales phage</name>
    <dbReference type="NCBI Taxonomy" id="2100421"/>
    <lineage>
        <taxon>Viruses</taxon>
        <taxon>Duplodnaviria</taxon>
        <taxon>Heunggongvirae</taxon>
        <taxon>Uroviricota</taxon>
        <taxon>Caudoviricetes</taxon>
        <taxon>Peduoviridae</taxon>
        <taxon>Maltschvirus</taxon>
        <taxon>Maltschvirus maltsch</taxon>
    </lineage>
</organism>